<accession>A0ABQ7WYA5</accession>
<organism evidence="2 3">
    <name type="scientific">Brassica napus</name>
    <name type="common">Rape</name>
    <dbReference type="NCBI Taxonomy" id="3708"/>
    <lineage>
        <taxon>Eukaryota</taxon>
        <taxon>Viridiplantae</taxon>
        <taxon>Streptophyta</taxon>
        <taxon>Embryophyta</taxon>
        <taxon>Tracheophyta</taxon>
        <taxon>Spermatophyta</taxon>
        <taxon>Magnoliopsida</taxon>
        <taxon>eudicotyledons</taxon>
        <taxon>Gunneridae</taxon>
        <taxon>Pentapetalae</taxon>
        <taxon>rosids</taxon>
        <taxon>malvids</taxon>
        <taxon>Brassicales</taxon>
        <taxon>Brassicaceae</taxon>
        <taxon>Brassiceae</taxon>
        <taxon>Brassica</taxon>
    </lineage>
</organism>
<keyword evidence="3" id="KW-1185">Reference proteome</keyword>
<dbReference type="Proteomes" id="UP000824890">
    <property type="component" value="Unassembled WGS sequence"/>
</dbReference>
<reference evidence="2 3" key="1">
    <citation type="submission" date="2021-05" db="EMBL/GenBank/DDBJ databases">
        <title>Genome Assembly of Synthetic Allotetraploid Brassica napus Reveals Homoeologous Exchanges between Subgenomes.</title>
        <authorList>
            <person name="Davis J.T."/>
        </authorList>
    </citation>
    <scope>NUCLEOTIDE SEQUENCE [LARGE SCALE GENOMIC DNA]</scope>
    <source>
        <strain evidence="3">cv. Da-Ae</strain>
        <tissue evidence="2">Seedling</tissue>
    </source>
</reference>
<comment type="caution">
    <text evidence="2">The sequence shown here is derived from an EMBL/GenBank/DDBJ whole genome shotgun (WGS) entry which is preliminary data.</text>
</comment>
<gene>
    <name evidence="2" type="ORF">HID58_090518</name>
</gene>
<feature type="region of interest" description="Disordered" evidence="1">
    <location>
        <begin position="14"/>
        <end position="40"/>
    </location>
</feature>
<evidence type="ECO:0000256" key="1">
    <source>
        <dbReference type="SAM" id="MobiDB-lite"/>
    </source>
</evidence>
<name>A0ABQ7WYA5_BRANA</name>
<sequence>MLRLSCRYVLSSKPDFLSPDSLSGFKAKDQARNSDGSTRSGKAPLVLLLMVHGEHVDYTVTTAWVNSSHCGLRYNEIWIRWRMVLGSDHGWH</sequence>
<protein>
    <submittedName>
        <fullName evidence="2">Uncharacterized protein</fullName>
    </submittedName>
</protein>
<proteinExistence type="predicted"/>
<dbReference type="EMBL" id="JAGKQM010002807">
    <property type="protein sequence ID" value="KAH0845240.1"/>
    <property type="molecule type" value="Genomic_DNA"/>
</dbReference>
<evidence type="ECO:0000313" key="2">
    <source>
        <dbReference type="EMBL" id="KAH0845240.1"/>
    </source>
</evidence>
<evidence type="ECO:0000313" key="3">
    <source>
        <dbReference type="Proteomes" id="UP000824890"/>
    </source>
</evidence>